<dbReference type="AlphaFoldDB" id="A0A9P0ADG2"/>
<name>A0A9P0ADG2_BEMTA</name>
<dbReference type="GO" id="GO:0008270">
    <property type="term" value="F:zinc ion binding"/>
    <property type="evidence" value="ECO:0007669"/>
    <property type="project" value="UniProtKB-KW"/>
</dbReference>
<feature type="region of interest" description="Disordered" evidence="11">
    <location>
        <begin position="285"/>
        <end position="313"/>
    </location>
</feature>
<keyword evidence="4 10" id="KW-0863">Zinc-finger</keyword>
<feature type="region of interest" description="Disordered" evidence="11">
    <location>
        <begin position="442"/>
        <end position="463"/>
    </location>
</feature>
<dbReference type="InterPro" id="IPR050457">
    <property type="entry name" value="ZnFinger_BTB_dom_contain"/>
</dbReference>
<evidence type="ECO:0000256" key="4">
    <source>
        <dbReference type="ARBA" id="ARBA00022771"/>
    </source>
</evidence>
<dbReference type="SUPFAM" id="SSF54695">
    <property type="entry name" value="POZ domain"/>
    <property type="match status" value="1"/>
</dbReference>
<keyword evidence="3" id="KW-0677">Repeat</keyword>
<keyword evidence="7" id="KW-0238">DNA-binding</keyword>
<evidence type="ECO:0000313" key="15">
    <source>
        <dbReference type="Proteomes" id="UP001152759"/>
    </source>
</evidence>
<dbReference type="PROSITE" id="PS50157">
    <property type="entry name" value="ZINC_FINGER_C2H2_2"/>
    <property type="match status" value="2"/>
</dbReference>
<dbReference type="GO" id="GO:0000981">
    <property type="term" value="F:DNA-binding transcription factor activity, RNA polymerase II-specific"/>
    <property type="evidence" value="ECO:0007669"/>
    <property type="project" value="TreeGrafter"/>
</dbReference>
<dbReference type="PROSITE" id="PS00028">
    <property type="entry name" value="ZINC_FINGER_C2H2_1"/>
    <property type="match status" value="2"/>
</dbReference>
<keyword evidence="6" id="KW-0805">Transcription regulation</keyword>
<feature type="compositionally biased region" description="Polar residues" evidence="11">
    <location>
        <begin position="453"/>
        <end position="463"/>
    </location>
</feature>
<feature type="compositionally biased region" description="Low complexity" evidence="11">
    <location>
        <begin position="209"/>
        <end position="219"/>
    </location>
</feature>
<evidence type="ECO:0000256" key="7">
    <source>
        <dbReference type="ARBA" id="ARBA00023125"/>
    </source>
</evidence>
<dbReference type="PANTHER" id="PTHR46105:SF5">
    <property type="entry name" value="ZINC FINGER AND BTB DOMAIN-CONTAINING PROTEIN 44 ISOFORM X1"/>
    <property type="match status" value="1"/>
</dbReference>
<feature type="domain" description="C2H2-type" evidence="13">
    <location>
        <begin position="405"/>
        <end position="433"/>
    </location>
</feature>
<dbReference type="PANTHER" id="PTHR46105">
    <property type="entry name" value="AGAP004733-PA"/>
    <property type="match status" value="1"/>
</dbReference>
<dbReference type="GO" id="GO:0005634">
    <property type="term" value="C:nucleus"/>
    <property type="evidence" value="ECO:0007669"/>
    <property type="project" value="UniProtKB-SubCell"/>
</dbReference>
<comment type="subcellular location">
    <subcellularLocation>
        <location evidence="1">Nucleus</location>
    </subcellularLocation>
</comment>
<feature type="domain" description="BTB" evidence="12">
    <location>
        <begin position="25"/>
        <end position="93"/>
    </location>
</feature>
<dbReference type="SUPFAM" id="SSF57667">
    <property type="entry name" value="beta-beta-alpha zinc fingers"/>
    <property type="match status" value="1"/>
</dbReference>
<evidence type="ECO:0000259" key="12">
    <source>
        <dbReference type="PROSITE" id="PS50097"/>
    </source>
</evidence>
<dbReference type="GO" id="GO:0000978">
    <property type="term" value="F:RNA polymerase II cis-regulatory region sequence-specific DNA binding"/>
    <property type="evidence" value="ECO:0007669"/>
    <property type="project" value="TreeGrafter"/>
</dbReference>
<keyword evidence="8" id="KW-0804">Transcription</keyword>
<dbReference type="Proteomes" id="UP001152759">
    <property type="component" value="Chromosome 4"/>
</dbReference>
<dbReference type="Gene3D" id="3.30.160.60">
    <property type="entry name" value="Classic Zinc Finger"/>
    <property type="match status" value="1"/>
</dbReference>
<feature type="compositionally biased region" description="Polar residues" evidence="11">
    <location>
        <begin position="194"/>
        <end position="208"/>
    </location>
</feature>
<evidence type="ECO:0000256" key="9">
    <source>
        <dbReference type="ARBA" id="ARBA00023242"/>
    </source>
</evidence>
<gene>
    <name evidence="14" type="ORF">BEMITA_LOCUS7170</name>
</gene>
<keyword evidence="2" id="KW-0479">Metal-binding</keyword>
<dbReference type="InterPro" id="IPR013087">
    <property type="entry name" value="Znf_C2H2_type"/>
</dbReference>
<keyword evidence="5" id="KW-0862">Zinc</keyword>
<dbReference type="InterPro" id="IPR036236">
    <property type="entry name" value="Znf_C2H2_sf"/>
</dbReference>
<evidence type="ECO:0000313" key="14">
    <source>
        <dbReference type="EMBL" id="CAH0388247.1"/>
    </source>
</evidence>
<dbReference type="KEGG" id="btab:109034360"/>
<accession>A0A9P0ADG2</accession>
<feature type="region of interest" description="Disordered" evidence="11">
    <location>
        <begin position="181"/>
        <end position="219"/>
    </location>
</feature>
<protein>
    <submittedName>
        <fullName evidence="14">Uncharacterized protein</fullName>
    </submittedName>
</protein>
<evidence type="ECO:0000256" key="10">
    <source>
        <dbReference type="PROSITE-ProRule" id="PRU00042"/>
    </source>
</evidence>
<evidence type="ECO:0000256" key="8">
    <source>
        <dbReference type="ARBA" id="ARBA00023163"/>
    </source>
</evidence>
<dbReference type="PROSITE" id="PS50097">
    <property type="entry name" value="BTB"/>
    <property type="match status" value="1"/>
</dbReference>
<dbReference type="Gene3D" id="3.30.710.10">
    <property type="entry name" value="Potassium Channel Kv1.1, Chain A"/>
    <property type="match status" value="1"/>
</dbReference>
<keyword evidence="9" id="KW-0539">Nucleus</keyword>
<organism evidence="14 15">
    <name type="scientific">Bemisia tabaci</name>
    <name type="common">Sweetpotato whitefly</name>
    <name type="synonym">Aleurodes tabaci</name>
    <dbReference type="NCBI Taxonomy" id="7038"/>
    <lineage>
        <taxon>Eukaryota</taxon>
        <taxon>Metazoa</taxon>
        <taxon>Ecdysozoa</taxon>
        <taxon>Arthropoda</taxon>
        <taxon>Hexapoda</taxon>
        <taxon>Insecta</taxon>
        <taxon>Pterygota</taxon>
        <taxon>Neoptera</taxon>
        <taxon>Paraneoptera</taxon>
        <taxon>Hemiptera</taxon>
        <taxon>Sternorrhyncha</taxon>
        <taxon>Aleyrodoidea</taxon>
        <taxon>Aleyrodidae</taxon>
        <taxon>Aleyrodinae</taxon>
        <taxon>Bemisia</taxon>
    </lineage>
</organism>
<dbReference type="InterPro" id="IPR011333">
    <property type="entry name" value="SKP1/BTB/POZ_sf"/>
</dbReference>
<dbReference type="SMART" id="SM00355">
    <property type="entry name" value="ZnF_C2H2"/>
    <property type="match status" value="2"/>
</dbReference>
<dbReference type="SMART" id="SM00225">
    <property type="entry name" value="BTB"/>
    <property type="match status" value="1"/>
</dbReference>
<reference evidence="14" key="1">
    <citation type="submission" date="2021-12" db="EMBL/GenBank/DDBJ databases">
        <authorList>
            <person name="King R."/>
        </authorList>
    </citation>
    <scope>NUCLEOTIDE SEQUENCE</scope>
</reference>
<feature type="domain" description="C2H2-type" evidence="13">
    <location>
        <begin position="333"/>
        <end position="360"/>
    </location>
</feature>
<evidence type="ECO:0000259" key="13">
    <source>
        <dbReference type="PROSITE" id="PS50157"/>
    </source>
</evidence>
<evidence type="ECO:0000256" key="3">
    <source>
        <dbReference type="ARBA" id="ARBA00022737"/>
    </source>
</evidence>
<dbReference type="Pfam" id="PF00651">
    <property type="entry name" value="BTB"/>
    <property type="match status" value="1"/>
</dbReference>
<proteinExistence type="predicted"/>
<evidence type="ECO:0000256" key="11">
    <source>
        <dbReference type="SAM" id="MobiDB-lite"/>
    </source>
</evidence>
<evidence type="ECO:0000256" key="1">
    <source>
        <dbReference type="ARBA" id="ARBA00004123"/>
    </source>
</evidence>
<evidence type="ECO:0000256" key="2">
    <source>
        <dbReference type="ARBA" id="ARBA00022723"/>
    </source>
</evidence>
<sequence>MYSLYQAWLLRENSSLASSTMVTIPDTIIHVGTDDNMQKFSGHKIILSSQSGYLRSLLATQEAAPEIYITNVNAEIFGILLTFMYTGYLNINTENIYSVLLATHLLHMPRALDLCRSFLIEQQTLPALLPPTPTTPALPANIIKPIPSRKLLPAIIQQQKSQPHQEKNRWDMSSTVFHPVQSKPIPIVDPPPLTINTQQPSTSKETNMSTSVSSLSPCLSNISGTTDELTVTITERNEEISKKKSKSRNSKSNEENNKVIIDVASCDGPVRFQRILNTNYRAKIQDSPVGEDENQGEHLNTTKSAEPDSKQMPIQSQNYLDEKIADGKSEDTLKCSYCDHTFKSKYCLQKHSKRHLTSVEMGGVIKVKAVPHPSFMKLSSKKLPPAQSIGSKREVRLLDMNVQYYPCKTCGSKFPSYYFVHKHRKMCHPEEENMVNNQLISDDTSKSEKNSLLVDNSNAIKTD</sequence>
<evidence type="ECO:0000256" key="6">
    <source>
        <dbReference type="ARBA" id="ARBA00023015"/>
    </source>
</evidence>
<dbReference type="CDD" id="cd18186">
    <property type="entry name" value="BTB_POZ_ZBTB_KLHL-like"/>
    <property type="match status" value="1"/>
</dbReference>
<dbReference type="EMBL" id="OU963865">
    <property type="protein sequence ID" value="CAH0388247.1"/>
    <property type="molecule type" value="Genomic_DNA"/>
</dbReference>
<keyword evidence="15" id="KW-1185">Reference proteome</keyword>
<dbReference type="InterPro" id="IPR000210">
    <property type="entry name" value="BTB/POZ_dom"/>
</dbReference>
<evidence type="ECO:0000256" key="5">
    <source>
        <dbReference type="ARBA" id="ARBA00022833"/>
    </source>
</evidence>